<evidence type="ECO:0000313" key="2">
    <source>
        <dbReference type="EMBL" id="KAG0464786.1"/>
    </source>
</evidence>
<comment type="caution">
    <text evidence="2">The sequence shown here is derived from an EMBL/GenBank/DDBJ whole genome shotgun (WGS) entry which is preliminary data.</text>
</comment>
<dbReference type="Proteomes" id="UP000639772">
    <property type="component" value="Chromosome 10"/>
</dbReference>
<feature type="domain" description="26S proteasome regulatory subunit Rpn6 N-terminal" evidence="1">
    <location>
        <begin position="30"/>
        <end position="96"/>
    </location>
</feature>
<evidence type="ECO:0000259" key="1">
    <source>
        <dbReference type="Pfam" id="PF18055"/>
    </source>
</evidence>
<accession>A0A835UMG7</accession>
<proteinExistence type="predicted"/>
<protein>
    <recommendedName>
        <fullName evidence="1">26S proteasome regulatory subunit Rpn6 N-terminal domain-containing protein</fullName>
    </recommendedName>
</protein>
<dbReference type="AlphaFoldDB" id="A0A835UMG7"/>
<gene>
    <name evidence="2" type="ORF">HPP92_018950</name>
</gene>
<organism evidence="2 3">
    <name type="scientific">Vanilla planifolia</name>
    <name type="common">Vanilla</name>
    <dbReference type="NCBI Taxonomy" id="51239"/>
    <lineage>
        <taxon>Eukaryota</taxon>
        <taxon>Viridiplantae</taxon>
        <taxon>Streptophyta</taxon>
        <taxon>Embryophyta</taxon>
        <taxon>Tracheophyta</taxon>
        <taxon>Spermatophyta</taxon>
        <taxon>Magnoliopsida</taxon>
        <taxon>Liliopsida</taxon>
        <taxon>Asparagales</taxon>
        <taxon>Orchidaceae</taxon>
        <taxon>Vanilloideae</taxon>
        <taxon>Vanilleae</taxon>
        <taxon>Vanilla</taxon>
    </lineage>
</organism>
<evidence type="ECO:0000313" key="3">
    <source>
        <dbReference type="Proteomes" id="UP000639772"/>
    </source>
</evidence>
<dbReference type="OrthoDB" id="1715121at2759"/>
<dbReference type="InterPro" id="IPR040773">
    <property type="entry name" value="Rpn6_N"/>
</dbReference>
<reference evidence="2 3" key="1">
    <citation type="journal article" date="2020" name="Nat. Food">
        <title>A phased Vanilla planifolia genome enables genetic improvement of flavour and production.</title>
        <authorList>
            <person name="Hasing T."/>
            <person name="Tang H."/>
            <person name="Brym M."/>
            <person name="Khazi F."/>
            <person name="Huang T."/>
            <person name="Chambers A.H."/>
        </authorList>
    </citation>
    <scope>NUCLEOTIDE SEQUENCE [LARGE SCALE GENOMIC DNA]</scope>
    <source>
        <tissue evidence="2">Leaf</tissue>
    </source>
</reference>
<name>A0A835UMG7_VANPL</name>
<dbReference type="EMBL" id="JADCNM010000010">
    <property type="protein sequence ID" value="KAG0464786.1"/>
    <property type="molecule type" value="Genomic_DNA"/>
</dbReference>
<sequence>MKALSSSLGAMSSAMQLSSIPATTDSLAGALEAVNPTESISLLYRILDDPSSSPEALRIKEQAISMLTDLLTQEKKAEELRSLLTQLRPFFSLIPKRQKRQRL</sequence>
<dbReference type="Gene3D" id="1.25.40.570">
    <property type="match status" value="1"/>
</dbReference>
<dbReference type="Pfam" id="PF18055">
    <property type="entry name" value="RPN6_N"/>
    <property type="match status" value="1"/>
</dbReference>